<dbReference type="Pfam" id="PF01464">
    <property type="entry name" value="SLT"/>
    <property type="match status" value="1"/>
</dbReference>
<dbReference type="PROSITE" id="PS00922">
    <property type="entry name" value="TRANSGLYCOSYLASE"/>
    <property type="match status" value="1"/>
</dbReference>
<feature type="signal peptide" evidence="2">
    <location>
        <begin position="1"/>
        <end position="21"/>
    </location>
</feature>
<dbReference type="EMBL" id="JBAKBA010000026">
    <property type="protein sequence ID" value="MEL0659829.1"/>
    <property type="molecule type" value="Genomic_DNA"/>
</dbReference>
<comment type="caution">
    <text evidence="4">The sequence shown here is derived from an EMBL/GenBank/DDBJ whole genome shotgun (WGS) entry which is preliminary data.</text>
</comment>
<sequence length="441" mass="50292">MKKIISSIFIISLAFSPMTHSDNVFDEFDAEMTAFESPDNEKIMEEYISFVSDYLAEYDAWRKDYLNGFDYQQSQIIMQWGETPSQDINDVTYSDDLKTRQLVDYDKNEAVIEILVPVATTQAESKSILTSYLAKNKTSPVKQQTVDLGNIQLNEVKFDDEQEINAKNIIKKQTIAYKNEADLKADKLQDVQQDIPEKIIEKSVERQKIALEKEENKRIAAVESQYIELRKEQKVTTSSYKILKYTAKLPANSLSKRAQKYKKIAEKESQRFDIPVALVMAIMHSESAFQPKAKSAVPAYGLMQIVPRTAGHDVNKMIRKIDKPMEVDDLYVPDINVETGSAYLSILDKRYLKSITDPKSRLYCTIAAYNTGAGNVAKVFNTGGNKRNINKAARIINTLSSDEVYQALMSKLPYDETKHYLKKVSKRIALYEVKNVVKTTI</sequence>
<dbReference type="Gene3D" id="1.10.530.10">
    <property type="match status" value="1"/>
</dbReference>
<dbReference type="PANTHER" id="PTHR37423:SF2">
    <property type="entry name" value="MEMBRANE-BOUND LYTIC MUREIN TRANSGLYCOSYLASE C"/>
    <property type="match status" value="1"/>
</dbReference>
<proteinExistence type="inferred from homology"/>
<evidence type="ECO:0000256" key="2">
    <source>
        <dbReference type="SAM" id="SignalP"/>
    </source>
</evidence>
<accession>A0ABU9HD98</accession>
<comment type="similarity">
    <text evidence="1">Belongs to the transglycosylase Slt family.</text>
</comment>
<dbReference type="Proteomes" id="UP001366060">
    <property type="component" value="Unassembled WGS sequence"/>
</dbReference>
<gene>
    <name evidence="4" type="ORF">V6255_11840</name>
</gene>
<evidence type="ECO:0000313" key="5">
    <source>
        <dbReference type="Proteomes" id="UP001366060"/>
    </source>
</evidence>
<protein>
    <submittedName>
        <fullName evidence="4">Transglycosylase SLT domain-containing protein</fullName>
    </submittedName>
</protein>
<evidence type="ECO:0000256" key="1">
    <source>
        <dbReference type="ARBA" id="ARBA00007734"/>
    </source>
</evidence>
<organism evidence="4 5">
    <name type="scientific">Psychromonas arctica</name>
    <dbReference type="NCBI Taxonomy" id="168275"/>
    <lineage>
        <taxon>Bacteria</taxon>
        <taxon>Pseudomonadati</taxon>
        <taxon>Pseudomonadota</taxon>
        <taxon>Gammaproteobacteria</taxon>
        <taxon>Alteromonadales</taxon>
        <taxon>Psychromonadaceae</taxon>
        <taxon>Psychromonas</taxon>
    </lineage>
</organism>
<keyword evidence="2" id="KW-0732">Signal</keyword>
<dbReference type="SUPFAM" id="SSF53955">
    <property type="entry name" value="Lysozyme-like"/>
    <property type="match status" value="1"/>
</dbReference>
<dbReference type="CDD" id="cd16893">
    <property type="entry name" value="LT_MltC_MltE"/>
    <property type="match status" value="1"/>
</dbReference>
<feature type="chain" id="PRO_5047417596" evidence="2">
    <location>
        <begin position="22"/>
        <end position="441"/>
    </location>
</feature>
<name>A0ABU9HD98_9GAMM</name>
<evidence type="ECO:0000313" key="4">
    <source>
        <dbReference type="EMBL" id="MEL0659829.1"/>
    </source>
</evidence>
<dbReference type="PANTHER" id="PTHR37423">
    <property type="entry name" value="SOLUBLE LYTIC MUREIN TRANSGLYCOSYLASE-RELATED"/>
    <property type="match status" value="1"/>
</dbReference>
<dbReference type="InterPro" id="IPR008258">
    <property type="entry name" value="Transglycosylase_SLT_dom_1"/>
</dbReference>
<dbReference type="InterPro" id="IPR023346">
    <property type="entry name" value="Lysozyme-like_dom_sf"/>
</dbReference>
<keyword evidence="5" id="KW-1185">Reference proteome</keyword>
<dbReference type="InterPro" id="IPR000189">
    <property type="entry name" value="Transglyc_AS"/>
</dbReference>
<reference evidence="4 5" key="1">
    <citation type="submission" date="2024-02" db="EMBL/GenBank/DDBJ databases">
        <title>Bacteria isolated from the canopy kelp, Nereocystis luetkeana.</title>
        <authorList>
            <person name="Pfister C.A."/>
            <person name="Younker I.T."/>
            <person name="Light S.H."/>
        </authorList>
    </citation>
    <scope>NUCLEOTIDE SEQUENCE [LARGE SCALE GENOMIC DNA]</scope>
    <source>
        <strain evidence="4 5">TI.2.07</strain>
    </source>
</reference>
<evidence type="ECO:0000259" key="3">
    <source>
        <dbReference type="Pfam" id="PF01464"/>
    </source>
</evidence>
<dbReference type="RefSeq" id="WP_341628348.1">
    <property type="nucleotide sequence ID" value="NZ_JBAKBA010000026.1"/>
</dbReference>
<feature type="domain" description="Transglycosylase SLT" evidence="3">
    <location>
        <begin position="265"/>
        <end position="387"/>
    </location>
</feature>